<sequence length="123" mass="13892">MDNRMIPPYWMPAPERVPQVYGMFPHHHYHYPPMPMAQGCCGGAFTHSIPNPPAPLAPFGGWGMPYGRIPVHQPTIPMMPPEPSSYQTKPSNRPAPVWESPESPESPWIRAYRKHEQDLPGKG</sequence>
<evidence type="ECO:0000256" key="1">
    <source>
        <dbReference type="SAM" id="MobiDB-lite"/>
    </source>
</evidence>
<feature type="compositionally biased region" description="Basic and acidic residues" evidence="1">
    <location>
        <begin position="114"/>
        <end position="123"/>
    </location>
</feature>
<feature type="region of interest" description="Disordered" evidence="1">
    <location>
        <begin position="73"/>
        <end position="123"/>
    </location>
</feature>
<dbReference type="EMBL" id="JBHTBW010000021">
    <property type="protein sequence ID" value="MFC7441315.1"/>
    <property type="molecule type" value="Genomic_DNA"/>
</dbReference>
<name>A0ABW2RK63_9BACL</name>
<gene>
    <name evidence="2" type="ORF">ACFQNG_09100</name>
</gene>
<dbReference type="Proteomes" id="UP001596500">
    <property type="component" value="Unassembled WGS sequence"/>
</dbReference>
<evidence type="ECO:0000313" key="3">
    <source>
        <dbReference type="Proteomes" id="UP001596500"/>
    </source>
</evidence>
<keyword evidence="3" id="KW-1185">Reference proteome</keyword>
<proteinExistence type="predicted"/>
<organism evidence="2 3">
    <name type="scientific">Laceyella putida</name>
    <dbReference type="NCBI Taxonomy" id="110101"/>
    <lineage>
        <taxon>Bacteria</taxon>
        <taxon>Bacillati</taxon>
        <taxon>Bacillota</taxon>
        <taxon>Bacilli</taxon>
        <taxon>Bacillales</taxon>
        <taxon>Thermoactinomycetaceae</taxon>
        <taxon>Laceyella</taxon>
    </lineage>
</organism>
<accession>A0ABW2RK63</accession>
<protein>
    <submittedName>
        <fullName evidence="2">Uncharacterized protein</fullName>
    </submittedName>
</protein>
<reference evidence="3" key="1">
    <citation type="journal article" date="2019" name="Int. J. Syst. Evol. Microbiol.">
        <title>The Global Catalogue of Microorganisms (GCM) 10K type strain sequencing project: providing services to taxonomists for standard genome sequencing and annotation.</title>
        <authorList>
            <consortium name="The Broad Institute Genomics Platform"/>
            <consortium name="The Broad Institute Genome Sequencing Center for Infectious Disease"/>
            <person name="Wu L."/>
            <person name="Ma J."/>
        </authorList>
    </citation>
    <scope>NUCLEOTIDE SEQUENCE [LARGE SCALE GENOMIC DNA]</scope>
    <source>
        <strain evidence="3">CGMCC 1.12942</strain>
    </source>
</reference>
<dbReference type="RefSeq" id="WP_379864606.1">
    <property type="nucleotide sequence ID" value="NZ_JBHTBW010000021.1"/>
</dbReference>
<evidence type="ECO:0000313" key="2">
    <source>
        <dbReference type="EMBL" id="MFC7441315.1"/>
    </source>
</evidence>
<comment type="caution">
    <text evidence="2">The sequence shown here is derived from an EMBL/GenBank/DDBJ whole genome shotgun (WGS) entry which is preliminary data.</text>
</comment>